<name>A0A010RPW7_9PEZI</name>
<dbReference type="AlphaFoldDB" id="A0A010RPW7"/>
<sequence>MADRHRKKTMTECERKERFDDRPPKVWHLVTEFVLDPSGVDFCRLAARTGQIPANKNLACSGHAEYFCVWFDLIGRLTDAAVREHYISEMVACVAGHG</sequence>
<dbReference type="Proteomes" id="UP000020467">
    <property type="component" value="Unassembled WGS sequence"/>
</dbReference>
<comment type="caution">
    <text evidence="1">The sequence shown here is derived from an EMBL/GenBank/DDBJ whole genome shotgun (WGS) entry which is preliminary data.</text>
</comment>
<dbReference type="KEGG" id="cfj:CFIO01_00920"/>
<reference evidence="1 2" key="1">
    <citation type="submission" date="2014-02" db="EMBL/GenBank/DDBJ databases">
        <title>The genome sequence of Colletotrichum fioriniae PJ7.</title>
        <authorList>
            <person name="Baroncelli R."/>
            <person name="Thon M.R."/>
        </authorList>
    </citation>
    <scope>NUCLEOTIDE SEQUENCE [LARGE SCALE GENOMIC DNA]</scope>
    <source>
        <strain evidence="1 2">PJ7</strain>
    </source>
</reference>
<protein>
    <submittedName>
        <fullName evidence="1">Uncharacterized protein</fullName>
    </submittedName>
</protein>
<keyword evidence="2" id="KW-1185">Reference proteome</keyword>
<organism evidence="1 2">
    <name type="scientific">Colletotrichum fioriniae PJ7</name>
    <dbReference type="NCBI Taxonomy" id="1445577"/>
    <lineage>
        <taxon>Eukaryota</taxon>
        <taxon>Fungi</taxon>
        <taxon>Dikarya</taxon>
        <taxon>Ascomycota</taxon>
        <taxon>Pezizomycotina</taxon>
        <taxon>Sordariomycetes</taxon>
        <taxon>Hypocreomycetidae</taxon>
        <taxon>Glomerellales</taxon>
        <taxon>Glomerellaceae</taxon>
        <taxon>Colletotrichum</taxon>
        <taxon>Colletotrichum acutatum species complex</taxon>
    </lineage>
</organism>
<proteinExistence type="predicted"/>
<accession>A0A010RPW7</accession>
<gene>
    <name evidence="1" type="ORF">CFIO01_00920</name>
</gene>
<dbReference type="EMBL" id="JARH01000489">
    <property type="protein sequence ID" value="EXF80024.1"/>
    <property type="molecule type" value="Genomic_DNA"/>
</dbReference>
<dbReference type="HOGENOM" id="CLU_2333493_0_0_1"/>
<evidence type="ECO:0000313" key="1">
    <source>
        <dbReference type="EMBL" id="EXF80024.1"/>
    </source>
</evidence>
<evidence type="ECO:0000313" key="2">
    <source>
        <dbReference type="Proteomes" id="UP000020467"/>
    </source>
</evidence>